<feature type="compositionally biased region" description="Polar residues" evidence="1">
    <location>
        <begin position="18"/>
        <end position="28"/>
    </location>
</feature>
<sequence length="401" mass="46890">MQVWRHEREKQPPETPPSRRQTQKQHQQLGGKLMRMYELIESVSQYIKNTQRYKINKIMETAAPFERLNFLRTQFIEASLYLVLSDSTKTRAVKTQGWTGKMISPIKSQKKLYWSNKKIVENKKKQIQNPIPQTTIITDASPKQCGQLSNKILEKFLQFMEHSYASKHIGHIIKKNCRLFTQEQQQLSQNILFKKTKSDRHFSNSNVGDLRHISIFEYENNNVTCTGKDKHNSRYSQKIVQIKILSLSPNQYASIKNDMQYPSNFRSICINNSKTVTSVHESEHNRLISPMDKHIIQYMDKRNPINITSNSNIIKRDFIPQQRGHISNSSSTIVLWPAMIYKLNESIKQVPYHQTVKPMLSQGSKHGKSRKFFTTWKDSSIPHGPEVEKGRIFLTMILNRN</sequence>
<dbReference type="OrthoDB" id="7462124at2759"/>
<protein>
    <submittedName>
        <fullName evidence="2">Uncharacterized protein</fullName>
    </submittedName>
</protein>
<dbReference type="Proteomes" id="UP000324800">
    <property type="component" value="Unassembled WGS sequence"/>
</dbReference>
<gene>
    <name evidence="2" type="ORF">EZS28_007551</name>
</gene>
<comment type="caution">
    <text evidence="2">The sequence shown here is derived from an EMBL/GenBank/DDBJ whole genome shotgun (WGS) entry which is preliminary data.</text>
</comment>
<dbReference type="AlphaFoldDB" id="A0A5J4WQC6"/>
<proteinExistence type="predicted"/>
<evidence type="ECO:0000313" key="2">
    <source>
        <dbReference type="EMBL" id="KAA6396923.1"/>
    </source>
</evidence>
<dbReference type="EMBL" id="SNRW01001311">
    <property type="protein sequence ID" value="KAA6396923.1"/>
    <property type="molecule type" value="Genomic_DNA"/>
</dbReference>
<name>A0A5J4WQC6_9EUKA</name>
<reference evidence="2 3" key="1">
    <citation type="submission" date="2019-03" db="EMBL/GenBank/DDBJ databases">
        <title>Single cell metagenomics reveals metabolic interactions within the superorganism composed of flagellate Streblomastix strix and complex community of Bacteroidetes bacteria on its surface.</title>
        <authorList>
            <person name="Treitli S.C."/>
            <person name="Kolisko M."/>
            <person name="Husnik F."/>
            <person name="Keeling P."/>
            <person name="Hampl V."/>
        </authorList>
    </citation>
    <scope>NUCLEOTIDE SEQUENCE [LARGE SCALE GENOMIC DNA]</scope>
    <source>
        <strain evidence="2">ST1C</strain>
    </source>
</reference>
<evidence type="ECO:0000256" key="1">
    <source>
        <dbReference type="SAM" id="MobiDB-lite"/>
    </source>
</evidence>
<evidence type="ECO:0000313" key="3">
    <source>
        <dbReference type="Proteomes" id="UP000324800"/>
    </source>
</evidence>
<organism evidence="2 3">
    <name type="scientific">Streblomastix strix</name>
    <dbReference type="NCBI Taxonomy" id="222440"/>
    <lineage>
        <taxon>Eukaryota</taxon>
        <taxon>Metamonada</taxon>
        <taxon>Preaxostyla</taxon>
        <taxon>Oxymonadida</taxon>
        <taxon>Streblomastigidae</taxon>
        <taxon>Streblomastix</taxon>
    </lineage>
</organism>
<accession>A0A5J4WQC6</accession>
<feature type="compositionally biased region" description="Basic and acidic residues" evidence="1">
    <location>
        <begin position="1"/>
        <end position="12"/>
    </location>
</feature>
<feature type="region of interest" description="Disordered" evidence="1">
    <location>
        <begin position="1"/>
        <end position="28"/>
    </location>
</feature>